<dbReference type="Pfam" id="PF09717">
    <property type="entry name" value="CPW_WPC"/>
    <property type="match status" value="1"/>
</dbReference>
<evidence type="ECO:0000313" key="3">
    <source>
        <dbReference type="EMBL" id="CDJ55948.1"/>
    </source>
</evidence>
<feature type="region of interest" description="Disordered" evidence="1">
    <location>
        <begin position="62"/>
        <end position="89"/>
    </location>
</feature>
<name>U6LYJ8_EIMMA</name>
<accession>U6LYJ8</accession>
<feature type="domain" description="CPW-WPC" evidence="2">
    <location>
        <begin position="131"/>
        <end position="190"/>
    </location>
</feature>
<dbReference type="InterPro" id="IPR006387">
    <property type="entry name" value="CPW_WPC_dom"/>
</dbReference>
<gene>
    <name evidence="3" type="ORF">EMWEY_00000300</name>
</gene>
<keyword evidence="4" id="KW-1185">Reference proteome</keyword>
<dbReference type="Proteomes" id="UP000030763">
    <property type="component" value="Unassembled WGS sequence"/>
</dbReference>
<sequence>MLKSAAPLTPPTPSPPAASDINKLLSFDEKRQKDCNDLKRKLQVEKSTVRKLTQEEKVAQCQREIDPEAEKMEALTESNKEMEEKKRERELPLRGYDLSVLQRELEEQQQQQQQPQQQEPVIELLTEQRFCPHDFSVLCPFAWIPIGDESSCKAPEAYIGSCERQMNFAVSQSEKEQLEDQCLISWPWEDNGICEAPFSYSGEQGV</sequence>
<dbReference type="NCBIfam" id="TIGR01492">
    <property type="entry name" value="CPW_WPC"/>
    <property type="match status" value="1"/>
</dbReference>
<organism evidence="3 4">
    <name type="scientific">Eimeria maxima</name>
    <name type="common">Coccidian parasite</name>
    <dbReference type="NCBI Taxonomy" id="5804"/>
    <lineage>
        <taxon>Eukaryota</taxon>
        <taxon>Sar</taxon>
        <taxon>Alveolata</taxon>
        <taxon>Apicomplexa</taxon>
        <taxon>Conoidasida</taxon>
        <taxon>Coccidia</taxon>
        <taxon>Eucoccidiorida</taxon>
        <taxon>Eimeriorina</taxon>
        <taxon>Eimeriidae</taxon>
        <taxon>Eimeria</taxon>
    </lineage>
</organism>
<dbReference type="GeneID" id="25334016"/>
<protein>
    <submittedName>
        <fullName evidence="3">Plasmodium falciparum CPW-WPC domain-containing protein, putative</fullName>
    </submittedName>
</protein>
<feature type="region of interest" description="Disordered" evidence="1">
    <location>
        <begin position="1"/>
        <end position="23"/>
    </location>
</feature>
<dbReference type="EMBL" id="HG718748">
    <property type="protein sequence ID" value="CDJ55948.1"/>
    <property type="molecule type" value="Genomic_DNA"/>
</dbReference>
<proteinExistence type="predicted"/>
<reference evidence="3" key="1">
    <citation type="submission" date="2013-10" db="EMBL/GenBank/DDBJ databases">
        <title>Genomic analysis of the causative agents of coccidiosis in chickens.</title>
        <authorList>
            <person name="Reid A.J."/>
            <person name="Blake D."/>
            <person name="Billington K."/>
            <person name="Browne H."/>
            <person name="Dunn M."/>
            <person name="Hung S."/>
            <person name="Kawahara F."/>
            <person name="Miranda-Saavedra D."/>
            <person name="Mourier T."/>
            <person name="Nagra H."/>
            <person name="Otto T.D."/>
            <person name="Rawlings N."/>
            <person name="Sanchez A."/>
            <person name="Sanders M."/>
            <person name="Subramaniam C."/>
            <person name="Tay Y."/>
            <person name="Dear P."/>
            <person name="Doerig C."/>
            <person name="Gruber A."/>
            <person name="Parkinson J."/>
            <person name="Shirley M."/>
            <person name="Wan K.L."/>
            <person name="Berriman M."/>
            <person name="Tomley F."/>
            <person name="Pain A."/>
        </authorList>
    </citation>
    <scope>NUCLEOTIDE SEQUENCE [LARGE SCALE GENOMIC DNA]</scope>
    <source>
        <strain evidence="3">Weybridge</strain>
    </source>
</reference>
<dbReference type="OrthoDB" id="354293at2759"/>
<dbReference type="AlphaFoldDB" id="U6LYJ8"/>
<dbReference type="VEuPathDB" id="ToxoDB:EMWEY_00000300"/>
<evidence type="ECO:0000313" key="4">
    <source>
        <dbReference type="Proteomes" id="UP000030763"/>
    </source>
</evidence>
<evidence type="ECO:0000259" key="2">
    <source>
        <dbReference type="SMART" id="SM01099"/>
    </source>
</evidence>
<evidence type="ECO:0000256" key="1">
    <source>
        <dbReference type="SAM" id="MobiDB-lite"/>
    </source>
</evidence>
<dbReference type="SMART" id="SM01099">
    <property type="entry name" value="CPW_WPC"/>
    <property type="match status" value="1"/>
</dbReference>
<dbReference type="RefSeq" id="XP_013332598.1">
    <property type="nucleotide sequence ID" value="XM_013477144.1"/>
</dbReference>
<reference evidence="3" key="2">
    <citation type="submission" date="2013-10" db="EMBL/GenBank/DDBJ databases">
        <authorList>
            <person name="Aslett M."/>
        </authorList>
    </citation>
    <scope>NUCLEOTIDE SEQUENCE [LARGE SCALE GENOMIC DNA]</scope>
    <source>
        <strain evidence="3">Weybridge</strain>
    </source>
</reference>